<protein>
    <recommendedName>
        <fullName evidence="1">SnoaL-like domain-containing protein</fullName>
    </recommendedName>
</protein>
<proteinExistence type="predicted"/>
<dbReference type="EMBL" id="FQWZ01000003">
    <property type="protein sequence ID" value="SHG82363.1"/>
    <property type="molecule type" value="Genomic_DNA"/>
</dbReference>
<keyword evidence="3" id="KW-1185">Reference proteome</keyword>
<dbReference type="InterPro" id="IPR008317">
    <property type="entry name" value="UCP030561"/>
</dbReference>
<evidence type="ECO:0000313" key="2">
    <source>
        <dbReference type="EMBL" id="SHG82363.1"/>
    </source>
</evidence>
<dbReference type="PIRSF" id="PIRSF030561">
    <property type="entry name" value="UCP030561"/>
    <property type="match status" value="1"/>
</dbReference>
<dbReference type="InterPro" id="IPR037401">
    <property type="entry name" value="SnoaL-like"/>
</dbReference>
<evidence type="ECO:0000313" key="3">
    <source>
        <dbReference type="Proteomes" id="UP000199758"/>
    </source>
</evidence>
<dbReference type="AlphaFoldDB" id="A0A1M5N043"/>
<dbReference type="Pfam" id="PF12680">
    <property type="entry name" value="SnoaL_2"/>
    <property type="match status" value="1"/>
</dbReference>
<feature type="domain" description="SnoaL-like" evidence="1">
    <location>
        <begin position="8"/>
        <end position="105"/>
    </location>
</feature>
<gene>
    <name evidence="2" type="ORF">SAMN04488068_1539</name>
</gene>
<dbReference type="RefSeq" id="WP_072896196.1">
    <property type="nucleotide sequence ID" value="NZ_FQWZ01000003.1"/>
</dbReference>
<organism evidence="2 3">
    <name type="scientific">Hydrocarboniphaga daqingensis</name>
    <dbReference type="NCBI Taxonomy" id="490188"/>
    <lineage>
        <taxon>Bacteria</taxon>
        <taxon>Pseudomonadati</taxon>
        <taxon>Pseudomonadota</taxon>
        <taxon>Gammaproteobacteria</taxon>
        <taxon>Nevskiales</taxon>
        <taxon>Nevskiaceae</taxon>
        <taxon>Hydrocarboniphaga</taxon>
    </lineage>
</organism>
<dbReference type="InterPro" id="IPR032710">
    <property type="entry name" value="NTF2-like_dom_sf"/>
</dbReference>
<accession>A0A1M5N043</accession>
<reference evidence="2 3" key="1">
    <citation type="submission" date="2016-11" db="EMBL/GenBank/DDBJ databases">
        <authorList>
            <person name="Jaros S."/>
            <person name="Januszkiewicz K."/>
            <person name="Wedrychowicz H."/>
        </authorList>
    </citation>
    <scope>NUCLEOTIDE SEQUENCE [LARGE SCALE GENOMIC DNA]</scope>
    <source>
        <strain evidence="2 3">CGMCC 1.7049</strain>
    </source>
</reference>
<evidence type="ECO:0000259" key="1">
    <source>
        <dbReference type="Pfam" id="PF12680"/>
    </source>
</evidence>
<name>A0A1M5N043_9GAMM</name>
<sequence length="123" mass="13642">MMTPTQIVQAQLDAYNAKDVDALLATYAEEAEHYELHGALLARGHAQLRQRFTLRFAEPDLHAELLSRQVLGDVVVDLERITRNFPDGRGSLDMLCIYQIANGRIGKASFVAGIPQIPSPSPR</sequence>
<dbReference type="SUPFAM" id="SSF54427">
    <property type="entry name" value="NTF2-like"/>
    <property type="match status" value="1"/>
</dbReference>
<dbReference type="Proteomes" id="UP000199758">
    <property type="component" value="Unassembled WGS sequence"/>
</dbReference>
<dbReference type="STRING" id="490188.SAMN04488068_1539"/>
<dbReference type="Gene3D" id="3.10.450.50">
    <property type="match status" value="1"/>
</dbReference>